<reference evidence="3 4" key="1">
    <citation type="submission" date="2024-04" db="EMBL/GenBank/DDBJ databases">
        <title>Phyllosticta paracitricarpa is synonymous to the EU quarantine fungus P. citricarpa based on phylogenomic analyses.</title>
        <authorList>
            <consortium name="Lawrence Berkeley National Laboratory"/>
            <person name="Van ingen-buijs V.A."/>
            <person name="Van westerhoven A.C."/>
            <person name="Haridas S."/>
            <person name="Skiadas P."/>
            <person name="Martin F."/>
            <person name="Groenewald J.Z."/>
            <person name="Crous P.W."/>
            <person name="Seidl M.F."/>
        </authorList>
    </citation>
    <scope>NUCLEOTIDE SEQUENCE [LARGE SCALE GENOMIC DNA]</scope>
    <source>
        <strain evidence="3 4">CBS 141358</strain>
    </source>
</reference>
<name>A0ABR1NAS3_9PEZI</name>
<keyword evidence="4" id="KW-1185">Reference proteome</keyword>
<feature type="compositionally biased region" description="Polar residues" evidence="1">
    <location>
        <begin position="101"/>
        <end position="112"/>
    </location>
</feature>
<proteinExistence type="predicted"/>
<organism evidence="3 4">
    <name type="scientific">Phyllosticta paracitricarpa</name>
    <dbReference type="NCBI Taxonomy" id="2016321"/>
    <lineage>
        <taxon>Eukaryota</taxon>
        <taxon>Fungi</taxon>
        <taxon>Dikarya</taxon>
        <taxon>Ascomycota</taxon>
        <taxon>Pezizomycotina</taxon>
        <taxon>Dothideomycetes</taxon>
        <taxon>Dothideomycetes incertae sedis</taxon>
        <taxon>Botryosphaeriales</taxon>
        <taxon>Phyllostictaceae</taxon>
        <taxon>Phyllosticta</taxon>
    </lineage>
</organism>
<evidence type="ECO:0000313" key="3">
    <source>
        <dbReference type="EMBL" id="KAK7611139.1"/>
    </source>
</evidence>
<evidence type="ECO:0000256" key="1">
    <source>
        <dbReference type="SAM" id="MobiDB-lite"/>
    </source>
</evidence>
<evidence type="ECO:0000313" key="4">
    <source>
        <dbReference type="Proteomes" id="UP001367316"/>
    </source>
</evidence>
<protein>
    <recommendedName>
        <fullName evidence="5">Secreted protein</fullName>
    </recommendedName>
</protein>
<sequence length="127" mass="14796">MVSDFFFFFFFLRVPFLIDCRSVFRLSLKSVCFCEFFHERQAHTPSRTNLFNLGCPAVCASALVTFFRTRLGAWQDCIHDLDAFRRPLKYLLWLSLFPSQTNGHADSASCQQDAPRPRSTHQKTFQS</sequence>
<evidence type="ECO:0008006" key="5">
    <source>
        <dbReference type="Google" id="ProtNLM"/>
    </source>
</evidence>
<gene>
    <name evidence="3" type="ORF">JOL62DRAFT_91175</name>
</gene>
<keyword evidence="2" id="KW-0732">Signal</keyword>
<dbReference type="Proteomes" id="UP001367316">
    <property type="component" value="Unassembled WGS sequence"/>
</dbReference>
<feature type="signal peptide" evidence="2">
    <location>
        <begin position="1"/>
        <end position="20"/>
    </location>
</feature>
<comment type="caution">
    <text evidence="3">The sequence shown here is derived from an EMBL/GenBank/DDBJ whole genome shotgun (WGS) entry which is preliminary data.</text>
</comment>
<evidence type="ECO:0000256" key="2">
    <source>
        <dbReference type="SAM" id="SignalP"/>
    </source>
</evidence>
<feature type="chain" id="PRO_5047324812" description="Secreted protein" evidence="2">
    <location>
        <begin position="21"/>
        <end position="127"/>
    </location>
</feature>
<feature type="region of interest" description="Disordered" evidence="1">
    <location>
        <begin position="101"/>
        <end position="127"/>
    </location>
</feature>
<accession>A0ABR1NAS3</accession>
<dbReference type="EMBL" id="JBBPBF010000015">
    <property type="protein sequence ID" value="KAK7611139.1"/>
    <property type="molecule type" value="Genomic_DNA"/>
</dbReference>